<comment type="caution">
    <text evidence="1">The sequence shown here is derived from an EMBL/GenBank/DDBJ whole genome shotgun (WGS) entry which is preliminary data.</text>
</comment>
<sequence>MYCDDSRGTDIDHFEPLERAPLRAFVWVNHLLACSFCNSNEKNRKYPMDAEGACLLVDPTAEDPADHLTLRLSVGTYDPLSPKGKETIQVFGLNRPELVKGRMDAFVRACSILRDWHGLHQHAAPEADRVAQALLDSPFIDVVHAMTRLKPGVAVIVVGELTVPALDAWRAVHSLSFRFGQPRVHGGAADANCIEGVVEDTLAGDALSCQGRAGERSNDGRVISMQNYGLTWTDLTGTPRSSAVAYDEPSAQDRKAALENAGCTSVEIVAVRPGKLPKPRG</sequence>
<organism evidence="1 2">
    <name type="scientific">Streptomyces flaveolus</name>
    <dbReference type="NCBI Taxonomy" id="67297"/>
    <lineage>
        <taxon>Bacteria</taxon>
        <taxon>Bacillati</taxon>
        <taxon>Actinomycetota</taxon>
        <taxon>Actinomycetes</taxon>
        <taxon>Kitasatosporales</taxon>
        <taxon>Streptomycetaceae</taxon>
        <taxon>Streptomyces</taxon>
    </lineage>
</organism>
<proteinExistence type="predicted"/>
<evidence type="ECO:0000313" key="2">
    <source>
        <dbReference type="Proteomes" id="UP001490330"/>
    </source>
</evidence>
<dbReference type="EMBL" id="JBEPCV010000005">
    <property type="protein sequence ID" value="MER6903833.1"/>
    <property type="molecule type" value="Genomic_DNA"/>
</dbReference>
<protein>
    <recommendedName>
        <fullName evidence="3">HNH endonuclease</fullName>
    </recommendedName>
</protein>
<dbReference type="Proteomes" id="UP001490330">
    <property type="component" value="Unassembled WGS sequence"/>
</dbReference>
<evidence type="ECO:0008006" key="3">
    <source>
        <dbReference type="Google" id="ProtNLM"/>
    </source>
</evidence>
<dbReference type="RefSeq" id="WP_350715473.1">
    <property type="nucleotide sequence ID" value="NZ_JBEPCO010000002.1"/>
</dbReference>
<keyword evidence="2" id="KW-1185">Reference proteome</keyword>
<evidence type="ECO:0000313" key="1">
    <source>
        <dbReference type="EMBL" id="MER6903833.1"/>
    </source>
</evidence>
<gene>
    <name evidence="1" type="ORF">ABT322_08595</name>
</gene>
<reference evidence="1 2" key="1">
    <citation type="submission" date="2024-06" db="EMBL/GenBank/DDBJ databases">
        <title>The Natural Products Discovery Center: Release of the First 8490 Sequenced Strains for Exploring Actinobacteria Biosynthetic Diversity.</title>
        <authorList>
            <person name="Kalkreuter E."/>
            <person name="Kautsar S.A."/>
            <person name="Yang D."/>
            <person name="Bader C.D."/>
            <person name="Teijaro C.N."/>
            <person name="Fluegel L."/>
            <person name="Davis C.M."/>
            <person name="Simpson J.R."/>
            <person name="Lauterbach L."/>
            <person name="Steele A.D."/>
            <person name="Gui C."/>
            <person name="Meng S."/>
            <person name="Li G."/>
            <person name="Viehrig K."/>
            <person name="Ye F."/>
            <person name="Su P."/>
            <person name="Kiefer A.F."/>
            <person name="Nichols A."/>
            <person name="Cepeda A.J."/>
            <person name="Yan W."/>
            <person name="Fan B."/>
            <person name="Jiang Y."/>
            <person name="Adhikari A."/>
            <person name="Zheng C.-J."/>
            <person name="Schuster L."/>
            <person name="Cowan T.M."/>
            <person name="Smanski M.J."/>
            <person name="Chevrette M.G."/>
            <person name="De Carvalho L.P.S."/>
            <person name="Shen B."/>
        </authorList>
    </citation>
    <scope>NUCLEOTIDE SEQUENCE [LARGE SCALE GENOMIC DNA]</scope>
    <source>
        <strain evidence="1 2">NPDC000632</strain>
    </source>
</reference>
<name>A0ABV1VBG9_9ACTN</name>
<accession>A0ABV1VBG9</accession>